<evidence type="ECO:0008006" key="4">
    <source>
        <dbReference type="Google" id="ProtNLM"/>
    </source>
</evidence>
<evidence type="ECO:0000313" key="2">
    <source>
        <dbReference type="EMBL" id="AVR45254.1"/>
    </source>
</evidence>
<dbReference type="AlphaFoldDB" id="A0A2R3Z4T8"/>
<gene>
    <name evidence="2" type="ORF">C7S20_08220</name>
</gene>
<keyword evidence="1" id="KW-0732">Signal</keyword>
<accession>A0A2R3Z4T8</accession>
<protein>
    <recommendedName>
        <fullName evidence="4">DUF5004 domain-containing protein</fullName>
    </recommendedName>
</protein>
<dbReference type="PROSITE" id="PS51257">
    <property type="entry name" value="PROKAR_LIPOPROTEIN"/>
    <property type="match status" value="1"/>
</dbReference>
<feature type="signal peptide" evidence="1">
    <location>
        <begin position="1"/>
        <end position="21"/>
    </location>
</feature>
<organism evidence="2 3">
    <name type="scientific">Christiangramia fulva</name>
    <dbReference type="NCBI Taxonomy" id="2126553"/>
    <lineage>
        <taxon>Bacteria</taxon>
        <taxon>Pseudomonadati</taxon>
        <taxon>Bacteroidota</taxon>
        <taxon>Flavobacteriia</taxon>
        <taxon>Flavobacteriales</taxon>
        <taxon>Flavobacteriaceae</taxon>
        <taxon>Christiangramia</taxon>
    </lineage>
</organism>
<feature type="chain" id="PRO_5015350125" description="DUF5004 domain-containing protein" evidence="1">
    <location>
        <begin position="22"/>
        <end position="187"/>
    </location>
</feature>
<evidence type="ECO:0000256" key="1">
    <source>
        <dbReference type="SAM" id="SignalP"/>
    </source>
</evidence>
<dbReference type="InterPro" id="IPR032168">
    <property type="entry name" value="DUF5004"/>
</dbReference>
<proteinExistence type="predicted"/>
<dbReference type="Proteomes" id="UP000241507">
    <property type="component" value="Chromosome"/>
</dbReference>
<dbReference type="KEGG" id="grs:C7S20_08220"/>
<evidence type="ECO:0000313" key="3">
    <source>
        <dbReference type="Proteomes" id="UP000241507"/>
    </source>
</evidence>
<name>A0A2R3Z4T8_9FLAO</name>
<dbReference type="Pfam" id="PF16395">
    <property type="entry name" value="DUF5004"/>
    <property type="match status" value="1"/>
</dbReference>
<dbReference type="EMBL" id="CP028136">
    <property type="protein sequence ID" value="AVR45254.1"/>
    <property type="molecule type" value="Genomic_DNA"/>
</dbReference>
<sequence length="187" mass="20850">MKMKKIFFSLAIFSMMLQSCSKETMSEQNDMLKVSNLTTVTSNDLLGSWDLSKMTADTLVDLNDDGSASTNLLSETSCFNNMDITFNSDGTFISTNATMSFESGTEANKFSCMGDRIDQGDWEVRNDSLIMTLLINNVTYIHKKAIELGSNTFGFEVSKLESNLYVNDPGNTQASEIRILALEYTKR</sequence>
<reference evidence="3" key="1">
    <citation type="submission" date="2018-03" db="EMBL/GenBank/DDBJ databases">
        <title>Gramella fulva sp. nov., isolated from a dry surface of tidal flat.</title>
        <authorList>
            <person name="Hwang S.H."/>
            <person name="Hwang W.M."/>
            <person name="Kang K."/>
            <person name="Ahn T.-Y."/>
        </authorList>
    </citation>
    <scope>NUCLEOTIDE SEQUENCE [LARGE SCALE GENOMIC DNA]</scope>
    <source>
        <strain evidence="3">SH35</strain>
    </source>
</reference>
<keyword evidence="3" id="KW-1185">Reference proteome</keyword>